<dbReference type="RefSeq" id="WP_322134092.1">
    <property type="nucleotide sequence ID" value="NZ_CP085036.1"/>
</dbReference>
<dbReference type="SUPFAM" id="SSF103473">
    <property type="entry name" value="MFS general substrate transporter"/>
    <property type="match status" value="1"/>
</dbReference>
<feature type="transmembrane region" description="Helical" evidence="6">
    <location>
        <begin position="134"/>
        <end position="154"/>
    </location>
</feature>
<dbReference type="EMBL" id="JARXVQ010000001">
    <property type="protein sequence ID" value="MDH6181789.1"/>
    <property type="molecule type" value="Genomic_DNA"/>
</dbReference>
<feature type="transmembrane region" description="Helical" evidence="6">
    <location>
        <begin position="192"/>
        <end position="213"/>
    </location>
</feature>
<feature type="transmembrane region" description="Helical" evidence="6">
    <location>
        <begin position="280"/>
        <end position="299"/>
    </location>
</feature>
<dbReference type="Gene3D" id="1.20.1250.20">
    <property type="entry name" value="MFS general substrate transporter like domains"/>
    <property type="match status" value="2"/>
</dbReference>
<dbReference type="PANTHER" id="PTHR23528:SF1">
    <property type="entry name" value="MAJOR FACILITATOR SUPERFAMILY (MFS) PROFILE DOMAIN-CONTAINING PROTEIN"/>
    <property type="match status" value="1"/>
</dbReference>
<feature type="transmembrane region" description="Helical" evidence="6">
    <location>
        <begin position="219"/>
        <end position="240"/>
    </location>
</feature>
<feature type="transmembrane region" description="Helical" evidence="6">
    <location>
        <begin position="54"/>
        <end position="75"/>
    </location>
</feature>
<name>A0ABT6KPK7_9MICO</name>
<feature type="transmembrane region" description="Helical" evidence="6">
    <location>
        <begin position="342"/>
        <end position="360"/>
    </location>
</feature>
<gene>
    <name evidence="8" type="ORF">M2152_001971</name>
</gene>
<feature type="transmembrane region" description="Helical" evidence="6">
    <location>
        <begin position="433"/>
        <end position="451"/>
    </location>
</feature>
<proteinExistence type="predicted"/>
<comment type="caution">
    <text evidence="8">The sequence shown here is derived from an EMBL/GenBank/DDBJ whole genome shotgun (WGS) entry which is preliminary data.</text>
</comment>
<feature type="transmembrane region" description="Helical" evidence="6">
    <location>
        <begin position="95"/>
        <end position="114"/>
    </location>
</feature>
<evidence type="ECO:0000313" key="9">
    <source>
        <dbReference type="Proteomes" id="UP001160142"/>
    </source>
</evidence>
<dbReference type="InterPro" id="IPR020846">
    <property type="entry name" value="MFS_dom"/>
</dbReference>
<feature type="compositionally biased region" description="Low complexity" evidence="5">
    <location>
        <begin position="28"/>
        <end position="39"/>
    </location>
</feature>
<keyword evidence="2 6" id="KW-0812">Transmembrane</keyword>
<keyword evidence="4 6" id="KW-0472">Membrane</keyword>
<dbReference type="Proteomes" id="UP001160142">
    <property type="component" value="Unassembled WGS sequence"/>
</dbReference>
<evidence type="ECO:0000256" key="5">
    <source>
        <dbReference type="SAM" id="MobiDB-lite"/>
    </source>
</evidence>
<feature type="domain" description="Major facilitator superfamily (MFS) profile" evidence="7">
    <location>
        <begin position="227"/>
        <end position="455"/>
    </location>
</feature>
<evidence type="ECO:0000256" key="3">
    <source>
        <dbReference type="ARBA" id="ARBA00022989"/>
    </source>
</evidence>
<dbReference type="Pfam" id="PF07690">
    <property type="entry name" value="MFS_1"/>
    <property type="match status" value="1"/>
</dbReference>
<evidence type="ECO:0000313" key="8">
    <source>
        <dbReference type="EMBL" id="MDH6181789.1"/>
    </source>
</evidence>
<reference evidence="8 9" key="1">
    <citation type="submission" date="2023-04" db="EMBL/GenBank/DDBJ databases">
        <title>Genome Encyclopedia of Bacteria and Archaea VI: Functional Genomics of Type Strains.</title>
        <authorList>
            <person name="Whitman W."/>
        </authorList>
    </citation>
    <scope>NUCLEOTIDE SEQUENCE [LARGE SCALE GENOMIC DNA]</scope>
    <source>
        <strain evidence="8 9">SG_E_30_P1</strain>
    </source>
</reference>
<accession>A0ABT6KPK7</accession>
<protein>
    <submittedName>
        <fullName evidence="8">MFS family permease</fullName>
    </submittedName>
</protein>
<feature type="region of interest" description="Disordered" evidence="5">
    <location>
        <begin position="1"/>
        <end position="39"/>
    </location>
</feature>
<comment type="subcellular location">
    <subcellularLocation>
        <location evidence="1">Cell membrane</location>
        <topology evidence="1">Multi-pass membrane protein</topology>
    </subcellularLocation>
</comment>
<keyword evidence="9" id="KW-1185">Reference proteome</keyword>
<feature type="transmembrane region" description="Helical" evidence="6">
    <location>
        <begin position="404"/>
        <end position="427"/>
    </location>
</feature>
<evidence type="ECO:0000256" key="2">
    <source>
        <dbReference type="ARBA" id="ARBA00022692"/>
    </source>
</evidence>
<dbReference type="InterPro" id="IPR036259">
    <property type="entry name" value="MFS_trans_sf"/>
</dbReference>
<evidence type="ECO:0000256" key="4">
    <source>
        <dbReference type="ARBA" id="ARBA00023136"/>
    </source>
</evidence>
<keyword evidence="3 6" id="KW-1133">Transmembrane helix</keyword>
<feature type="compositionally biased region" description="Pro residues" evidence="5">
    <location>
        <begin position="1"/>
        <end position="27"/>
    </location>
</feature>
<feature type="transmembrane region" description="Helical" evidence="6">
    <location>
        <begin position="311"/>
        <end position="330"/>
    </location>
</feature>
<evidence type="ECO:0000259" key="7">
    <source>
        <dbReference type="PROSITE" id="PS50850"/>
    </source>
</evidence>
<evidence type="ECO:0000256" key="1">
    <source>
        <dbReference type="ARBA" id="ARBA00004651"/>
    </source>
</evidence>
<organism evidence="8 9">
    <name type="scientific">Antiquaquibacter oligotrophicus</name>
    <dbReference type="NCBI Taxonomy" id="2880260"/>
    <lineage>
        <taxon>Bacteria</taxon>
        <taxon>Bacillati</taxon>
        <taxon>Actinomycetota</taxon>
        <taxon>Actinomycetes</taxon>
        <taxon>Micrococcales</taxon>
        <taxon>Microbacteriaceae</taxon>
        <taxon>Antiquaquibacter</taxon>
    </lineage>
</organism>
<dbReference type="PANTHER" id="PTHR23528">
    <property type="match status" value="1"/>
</dbReference>
<dbReference type="PROSITE" id="PS50850">
    <property type="entry name" value="MFS"/>
    <property type="match status" value="1"/>
</dbReference>
<dbReference type="InterPro" id="IPR011701">
    <property type="entry name" value="MFS"/>
</dbReference>
<feature type="transmembrane region" description="Helical" evidence="6">
    <location>
        <begin position="366"/>
        <end position="383"/>
    </location>
</feature>
<feature type="transmembrane region" description="Helical" evidence="6">
    <location>
        <begin position="160"/>
        <end position="180"/>
    </location>
</feature>
<evidence type="ECO:0000256" key="6">
    <source>
        <dbReference type="SAM" id="Phobius"/>
    </source>
</evidence>
<sequence length="455" mass="47912">MTATPPQGPESARPPAPPVDLPPPPGAATPTPTGRGRRAATFTPFAEPTRRVHAGWIALFATAWFGIWMAQLTPIQLLLPQQVDTVLNPTDWTESVVAFGIISGIAGACALIAYPLTGALSDRTTSRFGRRRPWILAGALVFAVALVLLGIQTTMVGIGVAWSIAIIGFCMLSAALTATISDQVPVGQRGFVSGWVSAPQAVGTVLGLLLVILLGLTPFLGYTLMAVLLVVLVLPFLAFVPDEVLPRVLRPPFTLAALVRGFWVNPVKYPDFGWTLVSRILVNIGNALGTTLLLYFIMFGLGREETAEDDLLSLTLVYLVFFILAALGFGKLSDVIGRRKPFVYVAAYLQGLAALIIAFVPDLAVTFVAAALLGIGYGCFMAVDQALATQVLPNSHTRGKDLGIMNIATTVPQAVAPLVGAFIVAYLGGFMGLFIVSAAAAAVGGLAILPVRGVR</sequence>